<comment type="caution">
    <text evidence="2">The sequence shown here is derived from an EMBL/GenBank/DDBJ whole genome shotgun (WGS) entry which is preliminary data.</text>
</comment>
<dbReference type="EMBL" id="JBBPBN010000001">
    <property type="protein sequence ID" value="KAK9047622.1"/>
    <property type="molecule type" value="Genomic_DNA"/>
</dbReference>
<evidence type="ECO:0000313" key="2">
    <source>
        <dbReference type="EMBL" id="KAK9047622.1"/>
    </source>
</evidence>
<accession>A0ABR2UD48</accession>
<organism evidence="2 3">
    <name type="scientific">Hibiscus sabdariffa</name>
    <name type="common">roselle</name>
    <dbReference type="NCBI Taxonomy" id="183260"/>
    <lineage>
        <taxon>Eukaryota</taxon>
        <taxon>Viridiplantae</taxon>
        <taxon>Streptophyta</taxon>
        <taxon>Embryophyta</taxon>
        <taxon>Tracheophyta</taxon>
        <taxon>Spermatophyta</taxon>
        <taxon>Magnoliopsida</taxon>
        <taxon>eudicotyledons</taxon>
        <taxon>Gunneridae</taxon>
        <taxon>Pentapetalae</taxon>
        <taxon>rosids</taxon>
        <taxon>malvids</taxon>
        <taxon>Malvales</taxon>
        <taxon>Malvaceae</taxon>
        <taxon>Malvoideae</taxon>
        <taxon>Hibiscus</taxon>
    </lineage>
</organism>
<name>A0ABR2UD48_9ROSI</name>
<feature type="compositionally biased region" description="Basic residues" evidence="1">
    <location>
        <begin position="78"/>
        <end position="87"/>
    </location>
</feature>
<reference evidence="2 3" key="1">
    <citation type="journal article" date="2024" name="G3 (Bethesda)">
        <title>Genome assembly of Hibiscus sabdariffa L. provides insights into metabolisms of medicinal natural products.</title>
        <authorList>
            <person name="Kim T."/>
        </authorList>
    </citation>
    <scope>NUCLEOTIDE SEQUENCE [LARGE SCALE GENOMIC DNA]</scope>
    <source>
        <strain evidence="2">TK-2024</strain>
        <tissue evidence="2">Old leaves</tissue>
    </source>
</reference>
<proteinExistence type="predicted"/>
<protein>
    <submittedName>
        <fullName evidence="2">Uncharacterized protein</fullName>
    </submittedName>
</protein>
<feature type="compositionally biased region" description="Polar residues" evidence="1">
    <location>
        <begin position="64"/>
        <end position="77"/>
    </location>
</feature>
<gene>
    <name evidence="2" type="ORF">V6N11_053461</name>
</gene>
<dbReference type="Proteomes" id="UP001396334">
    <property type="component" value="Unassembled WGS sequence"/>
</dbReference>
<feature type="region of interest" description="Disordered" evidence="1">
    <location>
        <begin position="40"/>
        <end position="87"/>
    </location>
</feature>
<evidence type="ECO:0000256" key="1">
    <source>
        <dbReference type="SAM" id="MobiDB-lite"/>
    </source>
</evidence>
<keyword evidence="3" id="KW-1185">Reference proteome</keyword>
<sequence>MVPQPCSLVVGEPIAIEEPSFYGNNSPQHDMMVDIPLGSDEVVSPSSSSSAQHMVQADDETDVLMQTKSSTDAVSSSNKHHMVTRSK</sequence>
<evidence type="ECO:0000313" key="3">
    <source>
        <dbReference type="Proteomes" id="UP001396334"/>
    </source>
</evidence>